<name>A0AAE0GTE0_9CHLO</name>
<proteinExistence type="predicted"/>
<keyword evidence="3" id="KW-1185">Reference proteome</keyword>
<sequence length="324" mass="36968">MLAAEIRERRARGRKVGPRFVSVRGKQLGRFLFKQRLNVDQVPLPFVVGDYEHTIDEKGAKDVWVRQPGSGLEKRQATLQICLRAGVDDLGNNLPQLPIAIIFRGTGQRITEAEKRAYDPRVHVYFQKCAWVDMTVAIEWQNRTLIPCMNEHLPGEESVIFADNPDAQIQEDYIKNQKGKGRAVGWSLLKDGTYWAQPIDQGAGREWVLMTWWVGGGYERTCGRVGIHRYFTKSGCNLNVTCEGDDEITPEGLDTFTFERPTIPAVIQENPVQQQVAPISHTELQKEVEEQELQELDSEESEDECTDEEEKWFLPDGCLSEYLN</sequence>
<dbReference type="AlphaFoldDB" id="A0AAE0GTE0"/>
<gene>
    <name evidence="2" type="ORF">CYMTET_8440</name>
</gene>
<evidence type="ECO:0000313" key="3">
    <source>
        <dbReference type="Proteomes" id="UP001190700"/>
    </source>
</evidence>
<accession>A0AAE0GTE0</accession>
<comment type="caution">
    <text evidence="2">The sequence shown here is derived from an EMBL/GenBank/DDBJ whole genome shotgun (WGS) entry which is preliminary data.</text>
</comment>
<evidence type="ECO:0000256" key="1">
    <source>
        <dbReference type="SAM" id="MobiDB-lite"/>
    </source>
</evidence>
<dbReference type="Proteomes" id="UP001190700">
    <property type="component" value="Unassembled WGS sequence"/>
</dbReference>
<dbReference type="EMBL" id="LGRX02002607">
    <property type="protein sequence ID" value="KAK3283875.1"/>
    <property type="molecule type" value="Genomic_DNA"/>
</dbReference>
<reference evidence="2 3" key="1">
    <citation type="journal article" date="2015" name="Genome Biol. Evol.">
        <title>Comparative Genomics of a Bacterivorous Green Alga Reveals Evolutionary Causalities and Consequences of Phago-Mixotrophic Mode of Nutrition.</title>
        <authorList>
            <person name="Burns J.A."/>
            <person name="Paasch A."/>
            <person name="Narechania A."/>
            <person name="Kim E."/>
        </authorList>
    </citation>
    <scope>NUCLEOTIDE SEQUENCE [LARGE SCALE GENOMIC DNA]</scope>
    <source>
        <strain evidence="2 3">PLY_AMNH</strain>
    </source>
</reference>
<feature type="region of interest" description="Disordered" evidence="1">
    <location>
        <begin position="288"/>
        <end position="310"/>
    </location>
</feature>
<protein>
    <recommendedName>
        <fullName evidence="4">DDE-1 domain-containing protein</fullName>
    </recommendedName>
</protein>
<evidence type="ECO:0008006" key="4">
    <source>
        <dbReference type="Google" id="ProtNLM"/>
    </source>
</evidence>
<organism evidence="2 3">
    <name type="scientific">Cymbomonas tetramitiformis</name>
    <dbReference type="NCBI Taxonomy" id="36881"/>
    <lineage>
        <taxon>Eukaryota</taxon>
        <taxon>Viridiplantae</taxon>
        <taxon>Chlorophyta</taxon>
        <taxon>Pyramimonadophyceae</taxon>
        <taxon>Pyramimonadales</taxon>
        <taxon>Pyramimonadaceae</taxon>
        <taxon>Cymbomonas</taxon>
    </lineage>
</organism>
<feature type="compositionally biased region" description="Acidic residues" evidence="1">
    <location>
        <begin position="289"/>
        <end position="310"/>
    </location>
</feature>
<evidence type="ECO:0000313" key="2">
    <source>
        <dbReference type="EMBL" id="KAK3283875.1"/>
    </source>
</evidence>